<sequence length="273" mass="31363">MNDNHSFSDYPKILKIEDDGKIIALDKNGKVNTDLNIHTVSDEQQQAIFGDILYQPYRRTTKSNQLYDTNSQKSHNQEPHYNQQDRERELYLLDENKKAKRKNVWLGLGVIVLLIVVIIFAVTTYINSDNNEQQSTKQTSEQQSANQNQSNDTQGSNVNFQRQNNEVKEDIQSLKENISNSNNNTDSKLQALQDKVDSLKQEADSNKTNNLAEKYQTTVDDLKQAKNEKDNGNTNQMQAELDKANHKLDDIKSKFSSLFNDKEDTDRTNNNES</sequence>
<evidence type="ECO:0000256" key="2">
    <source>
        <dbReference type="SAM" id="Phobius"/>
    </source>
</evidence>
<keyword evidence="2" id="KW-0472">Membrane</keyword>
<organism evidence="3 4">
    <name type="scientific">Staphylococcus nepalensis</name>
    <dbReference type="NCBI Taxonomy" id="214473"/>
    <lineage>
        <taxon>Bacteria</taxon>
        <taxon>Bacillati</taxon>
        <taxon>Bacillota</taxon>
        <taxon>Bacilli</taxon>
        <taxon>Bacillales</taxon>
        <taxon>Staphylococcaceae</taxon>
        <taxon>Staphylococcus</taxon>
    </lineage>
</organism>
<accession>A0A2T4S935</accession>
<gene>
    <name evidence="3" type="ORF">BUZ61_09760</name>
</gene>
<keyword evidence="2" id="KW-1133">Transmembrane helix</keyword>
<dbReference type="RefSeq" id="WP_107644368.1">
    <property type="nucleotide sequence ID" value="NZ_JAFNLR010000002.1"/>
</dbReference>
<comment type="caution">
    <text evidence="3">The sequence shown here is derived from an EMBL/GenBank/DDBJ whole genome shotgun (WGS) entry which is preliminary data.</text>
</comment>
<evidence type="ECO:0000313" key="3">
    <source>
        <dbReference type="EMBL" id="PTK58331.1"/>
    </source>
</evidence>
<reference evidence="3 4" key="1">
    <citation type="journal article" date="2016" name="Front. Microbiol.">
        <title>Comprehensive Phylogenetic Analysis of Bovine Non-aureus Staphylococci Species Based on Whole-Genome Sequencing.</title>
        <authorList>
            <person name="Naushad S."/>
            <person name="Barkema H.W."/>
            <person name="Luby C."/>
            <person name="Condas L.A."/>
            <person name="Nobrega D.B."/>
            <person name="Carson D.A."/>
            <person name="De Buck J."/>
        </authorList>
    </citation>
    <scope>NUCLEOTIDE SEQUENCE [LARGE SCALE GENOMIC DNA]</scope>
    <source>
        <strain evidence="3 4">SNUC 4337</strain>
    </source>
</reference>
<protein>
    <submittedName>
        <fullName evidence="3">Uncharacterized protein</fullName>
    </submittedName>
</protein>
<keyword evidence="2" id="KW-0812">Transmembrane</keyword>
<dbReference type="Proteomes" id="UP000240400">
    <property type="component" value="Unassembled WGS sequence"/>
</dbReference>
<dbReference type="AlphaFoldDB" id="A0A2T4S935"/>
<name>A0A2T4S935_9STAP</name>
<evidence type="ECO:0000256" key="1">
    <source>
        <dbReference type="SAM" id="MobiDB-lite"/>
    </source>
</evidence>
<dbReference type="EMBL" id="PZHR01000054">
    <property type="protein sequence ID" value="PTK58331.1"/>
    <property type="molecule type" value="Genomic_DNA"/>
</dbReference>
<proteinExistence type="predicted"/>
<feature type="region of interest" description="Disordered" evidence="1">
    <location>
        <begin position="133"/>
        <end position="160"/>
    </location>
</feature>
<feature type="transmembrane region" description="Helical" evidence="2">
    <location>
        <begin position="104"/>
        <end position="126"/>
    </location>
</feature>
<feature type="compositionally biased region" description="Low complexity" evidence="1">
    <location>
        <begin position="133"/>
        <end position="154"/>
    </location>
</feature>
<dbReference type="OrthoDB" id="2414447at2"/>
<evidence type="ECO:0000313" key="4">
    <source>
        <dbReference type="Proteomes" id="UP000240400"/>
    </source>
</evidence>